<gene>
    <name evidence="7" type="primary">pdxB</name>
    <name evidence="7" type="ORF">HMPREF0634_1387</name>
</gene>
<sequence>MKILAYHVQGYEEKAFKKWSEENGVQVDLEYGLITPESIEKAKGYDGITTQQVIPVKDEEIFKKMKEYGLTQVASRTAGVDMFDLKTARKYGISVTNVPRYSPNAIAELAVTHAMTLLRNIGHIRAAQFKGDFTWNKDLISKEIRSCTVGIIGTGRIGLTAATLFKGLGAKVIGFDEFKNPGADGILEYRDTVEALLEEADVVSLHLPLTDGTYHMINKDRIKHMKDHAILVNTGRGGLVNIDDVVEALESGKIKGAALDVLECETLYVNQKIDPKKIEGTVVETLMGMDNVVLTGHFAFFTETAVDNMVSTALDNLKVEIETGKVQNCMNA</sequence>
<dbReference type="GO" id="GO:0033711">
    <property type="term" value="F:4-phosphoerythronate dehydrogenase activity"/>
    <property type="evidence" value="ECO:0007669"/>
    <property type="project" value="UniProtKB-EC"/>
</dbReference>
<organism evidence="7 8">
    <name type="scientific">Peptostreptococcus stomatis DSM 17678</name>
    <dbReference type="NCBI Taxonomy" id="596315"/>
    <lineage>
        <taxon>Bacteria</taxon>
        <taxon>Bacillati</taxon>
        <taxon>Bacillota</taxon>
        <taxon>Clostridia</taxon>
        <taxon>Peptostreptococcales</taxon>
        <taxon>Peptostreptococcaceae</taxon>
        <taxon>Peptostreptococcus</taxon>
    </lineage>
</organism>
<dbReference type="AlphaFoldDB" id="E0E256"/>
<dbReference type="SUPFAM" id="SSF51735">
    <property type="entry name" value="NAD(P)-binding Rossmann-fold domains"/>
    <property type="match status" value="1"/>
</dbReference>
<dbReference type="OrthoDB" id="9805416at2"/>
<evidence type="ECO:0000256" key="1">
    <source>
        <dbReference type="ARBA" id="ARBA00005854"/>
    </source>
</evidence>
<dbReference type="PANTHER" id="PTHR43026">
    <property type="entry name" value="2-HYDROXYACID DEHYDROGENASE HOMOLOG 1-RELATED"/>
    <property type="match status" value="1"/>
</dbReference>
<feature type="domain" description="D-isomer specific 2-hydroxyacid dehydrogenase NAD-binding" evidence="6">
    <location>
        <begin position="112"/>
        <end position="299"/>
    </location>
</feature>
<dbReference type="eggNOG" id="COG1052">
    <property type="taxonomic scope" value="Bacteria"/>
</dbReference>
<dbReference type="InterPro" id="IPR006140">
    <property type="entry name" value="D-isomer_DH_NAD-bd"/>
</dbReference>
<comment type="similarity">
    <text evidence="1 4">Belongs to the D-isomer specific 2-hydroxyacid dehydrogenase family.</text>
</comment>
<evidence type="ECO:0000313" key="7">
    <source>
        <dbReference type="EMBL" id="EFM64995.1"/>
    </source>
</evidence>
<dbReference type="InterPro" id="IPR029753">
    <property type="entry name" value="D-isomer_DH_CS"/>
</dbReference>
<comment type="caution">
    <text evidence="7">The sequence shown here is derived from an EMBL/GenBank/DDBJ whole genome shotgun (WGS) entry which is preliminary data.</text>
</comment>
<dbReference type="Proteomes" id="UP000003244">
    <property type="component" value="Unassembled WGS sequence"/>
</dbReference>
<evidence type="ECO:0000256" key="3">
    <source>
        <dbReference type="ARBA" id="ARBA00023027"/>
    </source>
</evidence>
<dbReference type="PANTHER" id="PTHR43026:SF1">
    <property type="entry name" value="2-HYDROXYACID DEHYDROGENASE HOMOLOG 1-RELATED"/>
    <property type="match status" value="1"/>
</dbReference>
<dbReference type="InterPro" id="IPR006139">
    <property type="entry name" value="D-isomer_2_OHA_DH_cat_dom"/>
</dbReference>
<dbReference type="GO" id="GO:0051287">
    <property type="term" value="F:NAD binding"/>
    <property type="evidence" value="ECO:0007669"/>
    <property type="project" value="InterPro"/>
</dbReference>
<dbReference type="PROSITE" id="PS00670">
    <property type="entry name" value="D_2_HYDROXYACID_DH_2"/>
    <property type="match status" value="1"/>
</dbReference>
<dbReference type="Pfam" id="PF02826">
    <property type="entry name" value="2-Hacid_dh_C"/>
    <property type="match status" value="1"/>
</dbReference>
<keyword evidence="3" id="KW-0520">NAD</keyword>
<protein>
    <submittedName>
        <fullName evidence="7">4-phosphoerythronate dehydrogenase</fullName>
        <ecNumber evidence="7">1.1.1.290</ecNumber>
    </submittedName>
</protein>
<reference evidence="7 8" key="1">
    <citation type="submission" date="2010-08" db="EMBL/GenBank/DDBJ databases">
        <authorList>
            <person name="Harkins D.M."/>
            <person name="Madupu R."/>
            <person name="Durkin A.S."/>
            <person name="Torralba M."/>
            <person name="Methe B."/>
            <person name="Sutton G.G."/>
            <person name="Nelson K.E."/>
        </authorList>
    </citation>
    <scope>NUCLEOTIDE SEQUENCE [LARGE SCALE GENOMIC DNA]</scope>
    <source>
        <strain evidence="7 8">DSM 17678</strain>
    </source>
</reference>
<feature type="domain" description="D-isomer specific 2-hydroxyacid dehydrogenase catalytic" evidence="5">
    <location>
        <begin position="8"/>
        <end position="331"/>
    </location>
</feature>
<dbReference type="InterPro" id="IPR058205">
    <property type="entry name" value="D-LDH-like"/>
</dbReference>
<dbReference type="RefSeq" id="WP_007788835.1">
    <property type="nucleotide sequence ID" value="NZ_ADGQ01000032.1"/>
</dbReference>
<evidence type="ECO:0000256" key="4">
    <source>
        <dbReference type="RuleBase" id="RU003719"/>
    </source>
</evidence>
<dbReference type="EC" id="1.1.1.290" evidence="7"/>
<proteinExistence type="inferred from homology"/>
<evidence type="ECO:0000256" key="2">
    <source>
        <dbReference type="ARBA" id="ARBA00023002"/>
    </source>
</evidence>
<dbReference type="Pfam" id="PF00389">
    <property type="entry name" value="2-Hacid_dh"/>
    <property type="match status" value="1"/>
</dbReference>
<dbReference type="Gene3D" id="3.40.50.720">
    <property type="entry name" value="NAD(P)-binding Rossmann-like Domain"/>
    <property type="match status" value="2"/>
</dbReference>
<evidence type="ECO:0000313" key="8">
    <source>
        <dbReference type="Proteomes" id="UP000003244"/>
    </source>
</evidence>
<accession>E0E256</accession>
<dbReference type="GO" id="GO:0008720">
    <property type="term" value="F:D-lactate dehydrogenase (NAD+) activity"/>
    <property type="evidence" value="ECO:0007669"/>
    <property type="project" value="TreeGrafter"/>
</dbReference>
<dbReference type="CDD" id="cd12186">
    <property type="entry name" value="LDH"/>
    <property type="match status" value="1"/>
</dbReference>
<dbReference type="InterPro" id="IPR036291">
    <property type="entry name" value="NAD(P)-bd_dom_sf"/>
</dbReference>
<evidence type="ECO:0000259" key="6">
    <source>
        <dbReference type="Pfam" id="PF02826"/>
    </source>
</evidence>
<dbReference type="GeneID" id="84800303"/>
<dbReference type="SUPFAM" id="SSF52283">
    <property type="entry name" value="Formate/glycerate dehydrogenase catalytic domain-like"/>
    <property type="match status" value="1"/>
</dbReference>
<dbReference type="PROSITE" id="PS00065">
    <property type="entry name" value="D_2_HYDROXYACID_DH_1"/>
    <property type="match status" value="1"/>
</dbReference>
<dbReference type="STRING" id="596315.HMPREF0634_1387"/>
<keyword evidence="2 4" id="KW-0560">Oxidoreductase</keyword>
<evidence type="ECO:0000259" key="5">
    <source>
        <dbReference type="Pfam" id="PF00389"/>
    </source>
</evidence>
<name>E0E256_9FIRM</name>
<dbReference type="InterPro" id="IPR029752">
    <property type="entry name" value="D-isomer_DH_CS1"/>
</dbReference>
<dbReference type="EMBL" id="ADGQ01000032">
    <property type="protein sequence ID" value="EFM64995.1"/>
    <property type="molecule type" value="Genomic_DNA"/>
</dbReference>
<keyword evidence="8" id="KW-1185">Reference proteome</keyword>